<dbReference type="Proteomes" id="UP000069272">
    <property type="component" value="Chromosome 2R"/>
</dbReference>
<evidence type="ECO:0000256" key="1">
    <source>
        <dbReference type="SAM" id="MobiDB-lite"/>
    </source>
</evidence>
<dbReference type="VEuPathDB" id="VectorBase:AALB017591"/>
<sequence>MTKLLEDVRSSDRTPQDADGAACWTKLLDDTNSTHKPIIIGPAVVTSDANTGKDLLVTVDPETGKTQQTVDSTGRDPVTGRRRESILGTFHRQLRMSLKAVSDTTGPLTRAPSGSAPVGVRPLSCSTDSDSSRSTEKTRAILPIARILLRITSLRAFASSSVSSPSQISSSSEQMLSTLTSISVTFSPTNGSDQVKTSMKFGSQYGWGEQLNCRMFITLFSYFSTAALLL</sequence>
<reference evidence="2" key="2">
    <citation type="submission" date="2022-08" db="UniProtKB">
        <authorList>
            <consortium name="EnsemblMetazoa"/>
        </authorList>
    </citation>
    <scope>IDENTIFICATION</scope>
    <source>
        <strain evidence="2">STECLA/ALBI9_A</strain>
    </source>
</reference>
<feature type="region of interest" description="Disordered" evidence="1">
    <location>
        <begin position="60"/>
        <end position="80"/>
    </location>
</feature>
<proteinExistence type="predicted"/>
<feature type="region of interest" description="Disordered" evidence="1">
    <location>
        <begin position="101"/>
        <end position="134"/>
    </location>
</feature>
<name>A0A182FRN1_ANOAL</name>
<dbReference type="STRING" id="7167.A0A182FRN1"/>
<organism evidence="2 3">
    <name type="scientific">Anopheles albimanus</name>
    <name type="common">New world malaria mosquito</name>
    <dbReference type="NCBI Taxonomy" id="7167"/>
    <lineage>
        <taxon>Eukaryota</taxon>
        <taxon>Metazoa</taxon>
        <taxon>Ecdysozoa</taxon>
        <taxon>Arthropoda</taxon>
        <taxon>Hexapoda</taxon>
        <taxon>Insecta</taxon>
        <taxon>Pterygota</taxon>
        <taxon>Neoptera</taxon>
        <taxon>Endopterygota</taxon>
        <taxon>Diptera</taxon>
        <taxon>Nematocera</taxon>
        <taxon>Culicoidea</taxon>
        <taxon>Culicidae</taxon>
        <taxon>Anophelinae</taxon>
        <taxon>Anopheles</taxon>
    </lineage>
</organism>
<evidence type="ECO:0000313" key="2">
    <source>
        <dbReference type="EnsemblMetazoa" id="AALB009207-PA"/>
    </source>
</evidence>
<keyword evidence="3" id="KW-1185">Reference proteome</keyword>
<protein>
    <submittedName>
        <fullName evidence="2">Uncharacterized protein</fullName>
    </submittedName>
</protein>
<reference evidence="2 3" key="1">
    <citation type="journal article" date="2017" name="G3 (Bethesda)">
        <title>The Physical Genome Mapping of Anopheles albimanus Corrected Scaffold Misassemblies and Identified Interarm Rearrangements in Genus Anopheles.</title>
        <authorList>
            <person name="Artemov G.N."/>
            <person name="Peery A.N."/>
            <person name="Jiang X."/>
            <person name="Tu Z."/>
            <person name="Stegniy V.N."/>
            <person name="Sharakhova M.V."/>
            <person name="Sharakhov I.V."/>
        </authorList>
    </citation>
    <scope>NUCLEOTIDE SEQUENCE [LARGE SCALE GENOMIC DNA]</scope>
    <source>
        <strain evidence="2 3">ALBI9_A</strain>
    </source>
</reference>
<evidence type="ECO:0000313" key="3">
    <source>
        <dbReference type="Proteomes" id="UP000069272"/>
    </source>
</evidence>
<accession>A0A182FRN1</accession>
<dbReference type="EnsemblMetazoa" id="AALB009207-RA">
    <property type="protein sequence ID" value="AALB009207-PA"/>
    <property type="gene ID" value="AALB009207"/>
</dbReference>
<dbReference type="VEuPathDB" id="VectorBase:AALB20_035220"/>
<dbReference type="AlphaFoldDB" id="A0A182FRN1"/>